<proteinExistence type="predicted"/>
<feature type="region of interest" description="Disordered" evidence="1">
    <location>
        <begin position="1"/>
        <end position="52"/>
    </location>
</feature>
<dbReference type="EMBL" id="JACEEZ010005273">
    <property type="protein sequence ID" value="KAG0725778.1"/>
    <property type="molecule type" value="Genomic_DNA"/>
</dbReference>
<sequence length="144" mass="15635">MVELESSSSESSSPANAPKTHRLLLPTPGVASPPKRLRARSPSYPLISSEPLTKTGVSSRQALRIVAATASSLGHDPQEFVLNPESIRQARAKYRSILAKDIKETFSPLTPLTVHWDGKIFLGTMALAPKDSPSSSQEKEWRSS</sequence>
<organism evidence="2 3">
    <name type="scientific">Chionoecetes opilio</name>
    <name type="common">Atlantic snow crab</name>
    <name type="synonym">Cancer opilio</name>
    <dbReference type="NCBI Taxonomy" id="41210"/>
    <lineage>
        <taxon>Eukaryota</taxon>
        <taxon>Metazoa</taxon>
        <taxon>Ecdysozoa</taxon>
        <taxon>Arthropoda</taxon>
        <taxon>Crustacea</taxon>
        <taxon>Multicrustacea</taxon>
        <taxon>Malacostraca</taxon>
        <taxon>Eumalacostraca</taxon>
        <taxon>Eucarida</taxon>
        <taxon>Decapoda</taxon>
        <taxon>Pleocyemata</taxon>
        <taxon>Brachyura</taxon>
        <taxon>Eubrachyura</taxon>
        <taxon>Majoidea</taxon>
        <taxon>Majidae</taxon>
        <taxon>Chionoecetes</taxon>
    </lineage>
</organism>
<dbReference type="AlphaFoldDB" id="A0A8J5CMD6"/>
<evidence type="ECO:0000313" key="3">
    <source>
        <dbReference type="Proteomes" id="UP000770661"/>
    </source>
</evidence>
<gene>
    <name evidence="2" type="ORF">GWK47_037951</name>
</gene>
<dbReference type="Proteomes" id="UP000770661">
    <property type="component" value="Unassembled WGS sequence"/>
</dbReference>
<reference evidence="2" key="1">
    <citation type="submission" date="2020-07" db="EMBL/GenBank/DDBJ databases">
        <title>The High-quality genome of the commercially important snow crab, Chionoecetes opilio.</title>
        <authorList>
            <person name="Jeong J.-H."/>
            <person name="Ryu S."/>
        </authorList>
    </citation>
    <scope>NUCLEOTIDE SEQUENCE</scope>
    <source>
        <strain evidence="2">MADBK_172401_WGS</strain>
        <tissue evidence="2">Digestive gland</tissue>
    </source>
</reference>
<accession>A0A8J5CMD6</accession>
<evidence type="ECO:0000256" key="1">
    <source>
        <dbReference type="SAM" id="MobiDB-lite"/>
    </source>
</evidence>
<name>A0A8J5CMD6_CHIOP</name>
<protein>
    <submittedName>
        <fullName evidence="2">Uncharacterized protein</fullName>
    </submittedName>
</protein>
<dbReference type="OrthoDB" id="6401912at2759"/>
<feature type="compositionally biased region" description="Low complexity" evidence="1">
    <location>
        <begin position="1"/>
        <end position="13"/>
    </location>
</feature>
<keyword evidence="3" id="KW-1185">Reference proteome</keyword>
<comment type="caution">
    <text evidence="2">The sequence shown here is derived from an EMBL/GenBank/DDBJ whole genome shotgun (WGS) entry which is preliminary data.</text>
</comment>
<evidence type="ECO:0000313" key="2">
    <source>
        <dbReference type="EMBL" id="KAG0725778.1"/>
    </source>
</evidence>